<organism evidence="1 2">
    <name type="scientific">Candidatus Gottesmanbacteria bacterium RIFCSPHIGHO2_01_FULL_47_48</name>
    <dbReference type="NCBI Taxonomy" id="1798381"/>
    <lineage>
        <taxon>Bacteria</taxon>
        <taxon>Candidatus Gottesmaniibacteriota</taxon>
    </lineage>
</organism>
<comment type="caution">
    <text evidence="1">The sequence shown here is derived from an EMBL/GenBank/DDBJ whole genome shotgun (WGS) entry which is preliminary data.</text>
</comment>
<dbReference type="AlphaFoldDB" id="A0A1F6A1I9"/>
<gene>
    <name evidence="1" type="ORF">A2721_01605</name>
</gene>
<dbReference type="Proteomes" id="UP000177871">
    <property type="component" value="Unassembled WGS sequence"/>
</dbReference>
<reference evidence="1 2" key="1">
    <citation type="journal article" date="2016" name="Nat. Commun.">
        <title>Thousands of microbial genomes shed light on interconnected biogeochemical processes in an aquifer system.</title>
        <authorList>
            <person name="Anantharaman K."/>
            <person name="Brown C.T."/>
            <person name="Hug L.A."/>
            <person name="Sharon I."/>
            <person name="Castelle C.J."/>
            <person name="Probst A.J."/>
            <person name="Thomas B.C."/>
            <person name="Singh A."/>
            <person name="Wilkins M.J."/>
            <person name="Karaoz U."/>
            <person name="Brodie E.L."/>
            <person name="Williams K.H."/>
            <person name="Hubbard S.S."/>
            <person name="Banfield J.F."/>
        </authorList>
    </citation>
    <scope>NUCLEOTIDE SEQUENCE [LARGE SCALE GENOMIC DNA]</scope>
</reference>
<dbReference type="STRING" id="1798381.A2721_01605"/>
<evidence type="ECO:0000313" key="1">
    <source>
        <dbReference type="EMBL" id="OGG18464.1"/>
    </source>
</evidence>
<name>A0A1F6A1I9_9BACT</name>
<protein>
    <submittedName>
        <fullName evidence="1">Uncharacterized protein</fullName>
    </submittedName>
</protein>
<proteinExistence type="predicted"/>
<accession>A0A1F6A1I9</accession>
<dbReference type="InterPro" id="IPR006311">
    <property type="entry name" value="TAT_signal"/>
</dbReference>
<dbReference type="EMBL" id="MFJK01000014">
    <property type="protein sequence ID" value="OGG18464.1"/>
    <property type="molecule type" value="Genomic_DNA"/>
</dbReference>
<sequence>MAEKVDRRRFLAGSLAAVGGAVVSLVPREAEASAGVRINTLGELNEKPRPLFSIYEVADTVPASTLEKTANELTAAPGDVIHKNETLLGTEHWLAEPGNRTLSAYGITIDASGQKTWSEAQVKVDLKQEAAGACWLTSEYRETFTHDHYPFLIPEGGFVMITGAGMDLSFPDRQSEAEIHLGAQENHSWIVVFRGLPRDYKTPLDRNVMIDAYNMVKPGAVNGTRLPPGQYFSEAYFQQNVAAAHGRLGTAINCGTDGCSGVSALFFDVRTGAYSWVNQVAPGASWELVQTNLK</sequence>
<evidence type="ECO:0000313" key="2">
    <source>
        <dbReference type="Proteomes" id="UP000177871"/>
    </source>
</evidence>
<dbReference type="InterPro" id="IPR019546">
    <property type="entry name" value="TAT_signal_bac_arc"/>
</dbReference>
<dbReference type="NCBIfam" id="TIGR01409">
    <property type="entry name" value="TAT_signal_seq"/>
    <property type="match status" value="1"/>
</dbReference>
<dbReference type="PROSITE" id="PS51318">
    <property type="entry name" value="TAT"/>
    <property type="match status" value="1"/>
</dbReference>